<accession>A0A699Y7T8</accession>
<protein>
    <submittedName>
        <fullName evidence="1">Uncharacterized protein</fullName>
    </submittedName>
</protein>
<reference evidence="1 2" key="1">
    <citation type="submission" date="2020-02" db="EMBL/GenBank/DDBJ databases">
        <title>Draft genome sequence of Haematococcus lacustris strain NIES-144.</title>
        <authorList>
            <person name="Morimoto D."/>
            <person name="Nakagawa S."/>
            <person name="Yoshida T."/>
            <person name="Sawayama S."/>
        </authorList>
    </citation>
    <scope>NUCLEOTIDE SEQUENCE [LARGE SCALE GENOMIC DNA]</scope>
    <source>
        <strain evidence="1 2">NIES-144</strain>
    </source>
</reference>
<keyword evidence="2" id="KW-1185">Reference proteome</keyword>
<sequence length="82" mass="9215">MSSGGISLRRMVEGMASSLEMYKQWVMREEAAVAAGPAAHQQYLQSFRTQWQQSSLGAMDFDFLVKNISPDVMMKAQKDPQV</sequence>
<comment type="caution">
    <text evidence="1">The sequence shown here is derived from an EMBL/GenBank/DDBJ whole genome shotgun (WGS) entry which is preliminary data.</text>
</comment>
<dbReference type="Proteomes" id="UP000485058">
    <property type="component" value="Unassembled WGS sequence"/>
</dbReference>
<dbReference type="EMBL" id="BLLF01000024">
    <property type="protein sequence ID" value="GFH06133.1"/>
    <property type="molecule type" value="Genomic_DNA"/>
</dbReference>
<evidence type="ECO:0000313" key="1">
    <source>
        <dbReference type="EMBL" id="GFH06133.1"/>
    </source>
</evidence>
<proteinExistence type="predicted"/>
<organism evidence="1 2">
    <name type="scientific">Haematococcus lacustris</name>
    <name type="common">Green alga</name>
    <name type="synonym">Haematococcus pluvialis</name>
    <dbReference type="NCBI Taxonomy" id="44745"/>
    <lineage>
        <taxon>Eukaryota</taxon>
        <taxon>Viridiplantae</taxon>
        <taxon>Chlorophyta</taxon>
        <taxon>core chlorophytes</taxon>
        <taxon>Chlorophyceae</taxon>
        <taxon>CS clade</taxon>
        <taxon>Chlamydomonadales</taxon>
        <taxon>Haematococcaceae</taxon>
        <taxon>Haematococcus</taxon>
    </lineage>
</organism>
<gene>
    <name evidence="1" type="ORF">HaLaN_00712</name>
</gene>
<dbReference type="AlphaFoldDB" id="A0A699Y7T8"/>
<evidence type="ECO:0000313" key="2">
    <source>
        <dbReference type="Proteomes" id="UP000485058"/>
    </source>
</evidence>
<name>A0A699Y7T8_HAELA</name>